<dbReference type="EMBL" id="MJLX01000020">
    <property type="protein sequence ID" value="RLM25239.1"/>
    <property type="molecule type" value="Genomic_DNA"/>
</dbReference>
<proteinExistence type="predicted"/>
<organism evidence="2 3">
    <name type="scientific">Brenneria goodwinii</name>
    <dbReference type="NCBI Taxonomy" id="1109412"/>
    <lineage>
        <taxon>Bacteria</taxon>
        <taxon>Pseudomonadati</taxon>
        <taxon>Pseudomonadota</taxon>
        <taxon>Gammaproteobacteria</taxon>
        <taxon>Enterobacterales</taxon>
        <taxon>Pectobacteriaceae</taxon>
        <taxon>Brenneria</taxon>
    </lineage>
</organism>
<sequence>MSRATKKSVGDEANATAGDTAQISGGDVSVQPLRRFMDGDVFRTPHDEPFTVSRLRAADLRANGLVAIVSDIPSNKMSQQPETKG</sequence>
<evidence type="ECO:0000313" key="2">
    <source>
        <dbReference type="EMBL" id="RLM25239.1"/>
    </source>
</evidence>
<accession>A0AAE8EP14</accession>
<comment type="caution">
    <text evidence="2">The sequence shown here is derived from an EMBL/GenBank/DDBJ whole genome shotgun (WGS) entry which is preliminary data.</text>
</comment>
<reference evidence="2 3" key="1">
    <citation type="submission" date="2016-09" db="EMBL/GenBank/DDBJ databases">
        <authorList>
            <person name="Doonan J."/>
            <person name="Pachebat J.A."/>
            <person name="Golyshin P.N."/>
            <person name="Denman S."/>
            <person name="Mcdonald J.E."/>
        </authorList>
    </citation>
    <scope>NUCLEOTIDE SEQUENCE [LARGE SCALE GENOMIC DNA]</scope>
    <source>
        <strain evidence="2 3">FRB141</strain>
    </source>
</reference>
<gene>
    <name evidence="2" type="ORF">BIY26_09480</name>
</gene>
<evidence type="ECO:0000256" key="1">
    <source>
        <dbReference type="SAM" id="MobiDB-lite"/>
    </source>
</evidence>
<dbReference type="RefSeq" id="WP_095833811.1">
    <property type="nucleotide sequence ID" value="NZ_CP014137.1"/>
</dbReference>
<name>A0AAE8EP14_9GAMM</name>
<dbReference type="KEGG" id="bgj:AWC36_05100"/>
<dbReference type="Proteomes" id="UP000285972">
    <property type="component" value="Unassembled WGS sequence"/>
</dbReference>
<protein>
    <submittedName>
        <fullName evidence="2">Uncharacterized protein</fullName>
    </submittedName>
</protein>
<feature type="region of interest" description="Disordered" evidence="1">
    <location>
        <begin position="1"/>
        <end position="30"/>
    </location>
</feature>
<evidence type="ECO:0000313" key="3">
    <source>
        <dbReference type="Proteomes" id="UP000285972"/>
    </source>
</evidence>
<dbReference type="AlphaFoldDB" id="A0AAE8EP14"/>
<dbReference type="GeneID" id="70906155"/>